<accession>A0AA88HPY0</accession>
<organism evidence="1 2">
    <name type="scientific">Artemia franciscana</name>
    <name type="common">Brine shrimp</name>
    <name type="synonym">Artemia sanfranciscana</name>
    <dbReference type="NCBI Taxonomy" id="6661"/>
    <lineage>
        <taxon>Eukaryota</taxon>
        <taxon>Metazoa</taxon>
        <taxon>Ecdysozoa</taxon>
        <taxon>Arthropoda</taxon>
        <taxon>Crustacea</taxon>
        <taxon>Branchiopoda</taxon>
        <taxon>Anostraca</taxon>
        <taxon>Artemiidae</taxon>
        <taxon>Artemia</taxon>
    </lineage>
</organism>
<sequence>MSGGDEDTADMIIIPPDMAEVSDEMEENDEGAEADVSHSFLRDVAGTMEIHAVLAVPEPNSDDLPIFSRTPKRKAWNTLKSQANEAPQWKKTLPIPCSHHENVTDKFAHLINMSEYEFFCHFFDDDIRDLIFKKTT</sequence>
<dbReference type="Proteomes" id="UP001187531">
    <property type="component" value="Unassembled WGS sequence"/>
</dbReference>
<reference evidence="1" key="1">
    <citation type="submission" date="2023-07" db="EMBL/GenBank/DDBJ databases">
        <title>Chromosome-level genome assembly of Artemia franciscana.</title>
        <authorList>
            <person name="Jo E."/>
        </authorList>
    </citation>
    <scope>NUCLEOTIDE SEQUENCE</scope>
    <source>
        <tissue evidence="1">Whole body</tissue>
    </source>
</reference>
<comment type="caution">
    <text evidence="1">The sequence shown here is derived from an EMBL/GenBank/DDBJ whole genome shotgun (WGS) entry which is preliminary data.</text>
</comment>
<evidence type="ECO:0000313" key="1">
    <source>
        <dbReference type="EMBL" id="KAK2714349.1"/>
    </source>
</evidence>
<name>A0AA88HPY0_ARTSF</name>
<dbReference type="AlphaFoldDB" id="A0AA88HPY0"/>
<gene>
    <name evidence="1" type="ORF">QYM36_008798</name>
</gene>
<proteinExistence type="predicted"/>
<evidence type="ECO:0000313" key="2">
    <source>
        <dbReference type="Proteomes" id="UP001187531"/>
    </source>
</evidence>
<dbReference type="EMBL" id="JAVRJZ010000013">
    <property type="protein sequence ID" value="KAK2714349.1"/>
    <property type="molecule type" value="Genomic_DNA"/>
</dbReference>
<keyword evidence="2" id="KW-1185">Reference proteome</keyword>
<protein>
    <submittedName>
        <fullName evidence="1">Uncharacterized protein</fullName>
    </submittedName>
</protein>